<sequence>HRGNHKKYAKLSHTHTQKYIVPATVLTQSKPVSITAVRPVSAAVPKIQVTRPRHTHLIVTKSKSPIKRHITRSSSLKTSNSPPKVTVVKAPVVSAAQGMQGK</sequence>
<accession>A0A699QB35</accession>
<evidence type="ECO:0000313" key="2">
    <source>
        <dbReference type="EMBL" id="GFC60930.1"/>
    </source>
</evidence>
<evidence type="ECO:0000256" key="1">
    <source>
        <dbReference type="SAM" id="MobiDB-lite"/>
    </source>
</evidence>
<proteinExistence type="predicted"/>
<feature type="region of interest" description="Disordered" evidence="1">
    <location>
        <begin position="63"/>
        <end position="83"/>
    </location>
</feature>
<reference evidence="2" key="1">
    <citation type="journal article" date="2019" name="Sci. Rep.">
        <title>Draft genome of Tanacetum cinerariifolium, the natural source of mosquito coil.</title>
        <authorList>
            <person name="Yamashiro T."/>
            <person name="Shiraishi A."/>
            <person name="Satake H."/>
            <person name="Nakayama K."/>
        </authorList>
    </citation>
    <scope>NUCLEOTIDE SEQUENCE</scope>
</reference>
<dbReference type="EMBL" id="BKCJ010987473">
    <property type="protein sequence ID" value="GFC60930.1"/>
    <property type="molecule type" value="Genomic_DNA"/>
</dbReference>
<feature type="non-terminal residue" evidence="2">
    <location>
        <position position="1"/>
    </location>
</feature>
<organism evidence="2">
    <name type="scientific">Tanacetum cinerariifolium</name>
    <name type="common">Dalmatian daisy</name>
    <name type="synonym">Chrysanthemum cinerariifolium</name>
    <dbReference type="NCBI Taxonomy" id="118510"/>
    <lineage>
        <taxon>Eukaryota</taxon>
        <taxon>Viridiplantae</taxon>
        <taxon>Streptophyta</taxon>
        <taxon>Embryophyta</taxon>
        <taxon>Tracheophyta</taxon>
        <taxon>Spermatophyta</taxon>
        <taxon>Magnoliopsida</taxon>
        <taxon>eudicotyledons</taxon>
        <taxon>Gunneridae</taxon>
        <taxon>Pentapetalae</taxon>
        <taxon>asterids</taxon>
        <taxon>campanulids</taxon>
        <taxon>Asterales</taxon>
        <taxon>Asteraceae</taxon>
        <taxon>Asteroideae</taxon>
        <taxon>Anthemideae</taxon>
        <taxon>Anthemidinae</taxon>
        <taxon>Tanacetum</taxon>
    </lineage>
</organism>
<name>A0A699QB35_TANCI</name>
<protein>
    <submittedName>
        <fullName evidence="2">Uncharacterized protein</fullName>
    </submittedName>
</protein>
<dbReference type="AlphaFoldDB" id="A0A699QB35"/>
<comment type="caution">
    <text evidence="2">The sequence shown here is derived from an EMBL/GenBank/DDBJ whole genome shotgun (WGS) entry which is preliminary data.</text>
</comment>
<gene>
    <name evidence="2" type="ORF">Tci_832900</name>
</gene>